<gene>
    <name evidence="2" type="ORF">TWF718_001058</name>
</gene>
<name>A0AAN8RS51_9PEZI</name>
<keyword evidence="1" id="KW-0812">Transmembrane</keyword>
<reference evidence="2 3" key="1">
    <citation type="submission" date="2019-10" db="EMBL/GenBank/DDBJ databases">
        <authorList>
            <person name="Palmer J.M."/>
        </authorList>
    </citation>
    <scope>NUCLEOTIDE SEQUENCE [LARGE SCALE GENOMIC DNA]</scope>
    <source>
        <strain evidence="2 3">TWF718</strain>
    </source>
</reference>
<dbReference type="EMBL" id="JAVHNR010000001">
    <property type="protein sequence ID" value="KAK6356716.1"/>
    <property type="molecule type" value="Genomic_DNA"/>
</dbReference>
<protein>
    <submittedName>
        <fullName evidence="2">Uncharacterized protein</fullName>
    </submittedName>
</protein>
<sequence>MDTLNGVLMTPVYFSLIAVYIILIPLKLIFDAPFWYLAVGIFSPLAAQVMVLILRD</sequence>
<evidence type="ECO:0000256" key="1">
    <source>
        <dbReference type="SAM" id="Phobius"/>
    </source>
</evidence>
<keyword evidence="1" id="KW-1133">Transmembrane helix</keyword>
<feature type="transmembrane region" description="Helical" evidence="1">
    <location>
        <begin position="7"/>
        <end position="28"/>
    </location>
</feature>
<keyword evidence="1" id="KW-0472">Membrane</keyword>
<comment type="caution">
    <text evidence="2">The sequence shown here is derived from an EMBL/GenBank/DDBJ whole genome shotgun (WGS) entry which is preliminary data.</text>
</comment>
<dbReference type="Proteomes" id="UP001313282">
    <property type="component" value="Unassembled WGS sequence"/>
</dbReference>
<evidence type="ECO:0000313" key="2">
    <source>
        <dbReference type="EMBL" id="KAK6356716.1"/>
    </source>
</evidence>
<keyword evidence="3" id="KW-1185">Reference proteome</keyword>
<dbReference type="AlphaFoldDB" id="A0AAN8RS51"/>
<evidence type="ECO:0000313" key="3">
    <source>
        <dbReference type="Proteomes" id="UP001313282"/>
    </source>
</evidence>
<accession>A0AAN8RS51</accession>
<organism evidence="2 3">
    <name type="scientific">Orbilia javanica</name>
    <dbReference type="NCBI Taxonomy" id="47235"/>
    <lineage>
        <taxon>Eukaryota</taxon>
        <taxon>Fungi</taxon>
        <taxon>Dikarya</taxon>
        <taxon>Ascomycota</taxon>
        <taxon>Pezizomycotina</taxon>
        <taxon>Orbiliomycetes</taxon>
        <taxon>Orbiliales</taxon>
        <taxon>Orbiliaceae</taxon>
        <taxon>Orbilia</taxon>
    </lineage>
</organism>
<proteinExistence type="predicted"/>
<feature type="transmembrane region" description="Helical" evidence="1">
    <location>
        <begin position="34"/>
        <end position="54"/>
    </location>
</feature>